<dbReference type="RefSeq" id="WP_150165266.1">
    <property type="nucleotide sequence ID" value="NZ_CP029193.1"/>
</dbReference>
<sequence>MSDQPWTIDAIAHAIPAADTRQTFLREVNLTPLPDLPDVLARWQRFVEHWRDETAPKLDSLLEYARKHGGELPPEYADDGSTPDFLNQLRENTQKRQTNAA</sequence>
<gene>
    <name evidence="1" type="ORF">DEJ47_04820</name>
</gene>
<keyword evidence="2" id="KW-1185">Reference proteome</keyword>
<organism evidence="1 2">
    <name type="scientific">Streptomyces venezuelae</name>
    <dbReference type="NCBI Taxonomy" id="54571"/>
    <lineage>
        <taxon>Bacteria</taxon>
        <taxon>Bacillati</taxon>
        <taxon>Actinomycetota</taxon>
        <taxon>Actinomycetes</taxon>
        <taxon>Kitasatosporales</taxon>
        <taxon>Streptomycetaceae</taxon>
        <taxon>Streptomyces</taxon>
    </lineage>
</organism>
<name>A0A5P2B782_STRVZ</name>
<accession>A0A5P2B782</accession>
<evidence type="ECO:0000313" key="2">
    <source>
        <dbReference type="Proteomes" id="UP000323046"/>
    </source>
</evidence>
<dbReference type="OrthoDB" id="4290076at2"/>
<proteinExistence type="predicted"/>
<dbReference type="AlphaFoldDB" id="A0A5P2B782"/>
<evidence type="ECO:0000313" key="1">
    <source>
        <dbReference type="EMBL" id="QES25867.1"/>
    </source>
</evidence>
<protein>
    <submittedName>
        <fullName evidence="1">Uncharacterized protein</fullName>
    </submittedName>
</protein>
<reference evidence="1 2" key="1">
    <citation type="submission" date="2018-05" db="EMBL/GenBank/DDBJ databases">
        <title>Streptomyces venezuelae.</title>
        <authorList>
            <person name="Kim W."/>
            <person name="Lee N."/>
            <person name="Cho B.-K."/>
        </authorList>
    </citation>
    <scope>NUCLEOTIDE SEQUENCE [LARGE SCALE GENOMIC DNA]</scope>
    <source>
        <strain evidence="1 2">ATCC 14583</strain>
    </source>
</reference>
<dbReference type="Proteomes" id="UP000323046">
    <property type="component" value="Chromosome"/>
</dbReference>
<dbReference type="EMBL" id="CP029193">
    <property type="protein sequence ID" value="QES25867.1"/>
    <property type="molecule type" value="Genomic_DNA"/>
</dbReference>